<dbReference type="CDD" id="cd06815">
    <property type="entry name" value="PLPDE_III_AR_like_1"/>
    <property type="match status" value="1"/>
</dbReference>
<dbReference type="InterPro" id="IPR029066">
    <property type="entry name" value="PLP-binding_barrel"/>
</dbReference>
<dbReference type="GO" id="GO:0008784">
    <property type="term" value="F:alanine racemase activity"/>
    <property type="evidence" value="ECO:0007669"/>
    <property type="project" value="TreeGrafter"/>
</dbReference>
<evidence type="ECO:0000256" key="1">
    <source>
        <dbReference type="ARBA" id="ARBA00001933"/>
    </source>
</evidence>
<dbReference type="GO" id="GO:0030170">
    <property type="term" value="F:pyridoxal phosphate binding"/>
    <property type="evidence" value="ECO:0007669"/>
    <property type="project" value="TreeGrafter"/>
</dbReference>
<keyword evidence="3" id="KW-0413">Isomerase</keyword>
<evidence type="ECO:0000256" key="2">
    <source>
        <dbReference type="ARBA" id="ARBA00022898"/>
    </source>
</evidence>
<evidence type="ECO:0000259" key="4">
    <source>
        <dbReference type="Pfam" id="PF01168"/>
    </source>
</evidence>
<dbReference type="AlphaFoldDB" id="A0A2T0VUX5"/>
<comment type="caution">
    <text evidence="5">The sequence shown here is derived from an EMBL/GenBank/DDBJ whole genome shotgun (WGS) entry which is preliminary data.</text>
</comment>
<dbReference type="OrthoDB" id="504078at2"/>
<dbReference type="EMBL" id="PVTP01000014">
    <property type="protein sequence ID" value="PRY75073.1"/>
    <property type="molecule type" value="Genomic_DNA"/>
</dbReference>
<dbReference type="InterPro" id="IPR001608">
    <property type="entry name" value="Ala_racemase_N"/>
</dbReference>
<keyword evidence="2" id="KW-0663">Pyridoxal phosphate</keyword>
<evidence type="ECO:0000313" key="5">
    <source>
        <dbReference type="EMBL" id="PRY75073.1"/>
    </source>
</evidence>
<organism evidence="5 6">
    <name type="scientific">Yoonia maritima</name>
    <dbReference type="NCBI Taxonomy" id="1435347"/>
    <lineage>
        <taxon>Bacteria</taxon>
        <taxon>Pseudomonadati</taxon>
        <taxon>Pseudomonadota</taxon>
        <taxon>Alphaproteobacteria</taxon>
        <taxon>Rhodobacterales</taxon>
        <taxon>Paracoccaceae</taxon>
        <taxon>Yoonia</taxon>
    </lineage>
</organism>
<dbReference type="Gene3D" id="3.20.20.10">
    <property type="entry name" value="Alanine racemase"/>
    <property type="match status" value="1"/>
</dbReference>
<dbReference type="PANTHER" id="PTHR30511:SF3">
    <property type="entry name" value="LYSINE RACEMASE"/>
    <property type="match status" value="1"/>
</dbReference>
<name>A0A2T0VUX5_9RHOB</name>
<proteinExistence type="predicted"/>
<keyword evidence="6" id="KW-1185">Reference proteome</keyword>
<dbReference type="InterPro" id="IPR000821">
    <property type="entry name" value="Ala_racemase"/>
</dbReference>
<dbReference type="Pfam" id="PF01168">
    <property type="entry name" value="Ala_racemase_N"/>
    <property type="match status" value="1"/>
</dbReference>
<evidence type="ECO:0000256" key="3">
    <source>
        <dbReference type="ARBA" id="ARBA00023235"/>
    </source>
</evidence>
<gene>
    <name evidence="5" type="ORF">CLV80_114110</name>
</gene>
<protein>
    <submittedName>
        <fullName evidence="5">Putative amino acid racemase</fullName>
    </submittedName>
</protein>
<dbReference type="Proteomes" id="UP000238007">
    <property type="component" value="Unassembled WGS sequence"/>
</dbReference>
<dbReference type="SUPFAM" id="SSF51419">
    <property type="entry name" value="PLP-binding barrel"/>
    <property type="match status" value="1"/>
</dbReference>
<comment type="cofactor">
    <cofactor evidence="1">
        <name>pyridoxal 5'-phosphate</name>
        <dbReference type="ChEBI" id="CHEBI:597326"/>
    </cofactor>
</comment>
<evidence type="ECO:0000313" key="6">
    <source>
        <dbReference type="Proteomes" id="UP000238007"/>
    </source>
</evidence>
<accession>A0A2T0VUX5</accession>
<reference evidence="5 6" key="1">
    <citation type="submission" date="2018-03" db="EMBL/GenBank/DDBJ databases">
        <title>Genomic Encyclopedia of Archaeal and Bacterial Type Strains, Phase II (KMG-II): from individual species to whole genera.</title>
        <authorList>
            <person name="Goeker M."/>
        </authorList>
    </citation>
    <scope>NUCLEOTIDE SEQUENCE [LARGE SCALE GENOMIC DNA]</scope>
    <source>
        <strain evidence="5 6">DSM 101533</strain>
    </source>
</reference>
<dbReference type="GO" id="GO:0005829">
    <property type="term" value="C:cytosol"/>
    <property type="evidence" value="ECO:0007669"/>
    <property type="project" value="TreeGrafter"/>
</dbReference>
<dbReference type="PANTHER" id="PTHR30511">
    <property type="entry name" value="ALANINE RACEMASE"/>
    <property type="match status" value="1"/>
</dbReference>
<sequence>MSCPRIEVDLDKIRRNTETVVRRLDARGIGVTGVTKAVCGHPAIAQSMLDGGALGLADARISNVQRLRQAGITCPVTLIRTPMLSQADAVVGFCEASYNTDIVVIAALASAAIRKDKVHGIILMVEMGDQREGILPENVAKIAQQVMTMQGVALKGIGANFACLSGIAPTASQMASLCDLANEVEGVCGPFLKTVSGGNSANLPWALGERTTGRINDLRLGEAILLGVDPISGDQIGGMHTDAFTLVAEVIETGVKPAPFPIAMIDPALARLRIVPTSGVSMRVILAMGHQDTDISGLSMPVGSALIGATSDHLVIGVNRCTLKTGSELRFQMNYTALMHAMAAPDIDVKLLFDLPAKQPRHIQGKSEHLMLV</sequence>
<feature type="domain" description="Alanine racemase N-terminal" evidence="4">
    <location>
        <begin position="8"/>
        <end position="224"/>
    </location>
</feature>
<dbReference type="RefSeq" id="WP_106359095.1">
    <property type="nucleotide sequence ID" value="NZ_PVTP01000014.1"/>
</dbReference>